<keyword evidence="2" id="KW-1185">Reference proteome</keyword>
<gene>
    <name evidence="1" type="ORF">AC578_7670</name>
</gene>
<protein>
    <submittedName>
        <fullName evidence="1">Uncharacterized protein</fullName>
    </submittedName>
</protein>
<proteinExistence type="predicted"/>
<reference evidence="1 2" key="1">
    <citation type="submission" date="2015-07" db="EMBL/GenBank/DDBJ databases">
        <title>Comparative genomics of the Sigatoka disease complex on banana suggests a link between parallel evolutionary changes in Pseudocercospora fijiensis and Pseudocercospora eumusae and increased virulence on the banana host.</title>
        <authorList>
            <person name="Chang T.-C."/>
            <person name="Salvucci A."/>
            <person name="Crous P.W."/>
            <person name="Stergiopoulos I."/>
        </authorList>
    </citation>
    <scope>NUCLEOTIDE SEQUENCE [LARGE SCALE GENOMIC DNA]</scope>
    <source>
        <strain evidence="1 2">CBS 114824</strain>
    </source>
</reference>
<organism evidence="1 2">
    <name type="scientific">Pseudocercospora eumusae</name>
    <dbReference type="NCBI Taxonomy" id="321146"/>
    <lineage>
        <taxon>Eukaryota</taxon>
        <taxon>Fungi</taxon>
        <taxon>Dikarya</taxon>
        <taxon>Ascomycota</taxon>
        <taxon>Pezizomycotina</taxon>
        <taxon>Dothideomycetes</taxon>
        <taxon>Dothideomycetidae</taxon>
        <taxon>Mycosphaerellales</taxon>
        <taxon>Mycosphaerellaceae</taxon>
        <taxon>Pseudocercospora</taxon>
    </lineage>
</organism>
<accession>A0A139GXI0</accession>
<dbReference type="Proteomes" id="UP000070133">
    <property type="component" value="Unassembled WGS sequence"/>
</dbReference>
<evidence type="ECO:0000313" key="2">
    <source>
        <dbReference type="Proteomes" id="UP000070133"/>
    </source>
</evidence>
<name>A0A139GXI0_9PEZI</name>
<dbReference type="OrthoDB" id="74360at2759"/>
<evidence type="ECO:0000313" key="1">
    <source>
        <dbReference type="EMBL" id="KXS94913.1"/>
    </source>
</evidence>
<dbReference type="EMBL" id="LFZN01000248">
    <property type="protein sequence ID" value="KXS94913.1"/>
    <property type="molecule type" value="Genomic_DNA"/>
</dbReference>
<sequence>MISQARICILPGKTVALIGAANSGIQVLPKANKILHFMRGKTWISPVGYGAEEGGAADEVEH</sequence>
<comment type="caution">
    <text evidence="1">The sequence shown here is derived from an EMBL/GenBank/DDBJ whole genome shotgun (WGS) entry which is preliminary data.</text>
</comment>
<dbReference type="AlphaFoldDB" id="A0A139GXI0"/>